<gene>
    <name evidence="2" type="ORF">GCM10009663_70250</name>
</gene>
<evidence type="ECO:0000256" key="1">
    <source>
        <dbReference type="SAM" id="MobiDB-lite"/>
    </source>
</evidence>
<feature type="compositionally biased region" description="Low complexity" evidence="1">
    <location>
        <begin position="29"/>
        <end position="45"/>
    </location>
</feature>
<sequence length="200" mass="20876">MHAGRSGAVEGTGSSTAAGGPPPVPGPEVPVSSAPAAPRRGPSAVLRRWAVGLGRGRGRPPAEPGDRPPDREAQAAALLAVLDAAVAEQVAADRALAVCGEPGPVAPELAELLSRQAVRYGRLTGWLRALPADGDLAGVRDLAIRLVAYHQWMLHQSANLAFAGHHRPRSEAARERINGLGAPADRLRELRDRLQADVPE</sequence>
<keyword evidence="3" id="KW-1185">Reference proteome</keyword>
<comment type="caution">
    <text evidence="2">The sequence shown here is derived from an EMBL/GenBank/DDBJ whole genome shotgun (WGS) entry which is preliminary data.</text>
</comment>
<dbReference type="EMBL" id="BAAALD010000120">
    <property type="protein sequence ID" value="GAA1120557.1"/>
    <property type="molecule type" value="Genomic_DNA"/>
</dbReference>
<feature type="region of interest" description="Disordered" evidence="1">
    <location>
        <begin position="1"/>
        <end position="71"/>
    </location>
</feature>
<dbReference type="Proteomes" id="UP001499987">
    <property type="component" value="Unassembled WGS sequence"/>
</dbReference>
<feature type="compositionally biased region" description="Low complexity" evidence="1">
    <location>
        <begin position="1"/>
        <end position="19"/>
    </location>
</feature>
<organism evidence="2 3">
    <name type="scientific">Kitasatospora arboriphila</name>
    <dbReference type="NCBI Taxonomy" id="258052"/>
    <lineage>
        <taxon>Bacteria</taxon>
        <taxon>Bacillati</taxon>
        <taxon>Actinomycetota</taxon>
        <taxon>Actinomycetes</taxon>
        <taxon>Kitasatosporales</taxon>
        <taxon>Streptomycetaceae</taxon>
        <taxon>Kitasatospora</taxon>
    </lineage>
</organism>
<proteinExistence type="predicted"/>
<name>A0ABP4ENI9_9ACTN</name>
<protein>
    <recommendedName>
        <fullName evidence="4">Hemerythrin-like domain-containing protein</fullName>
    </recommendedName>
</protein>
<evidence type="ECO:0008006" key="4">
    <source>
        <dbReference type="Google" id="ProtNLM"/>
    </source>
</evidence>
<evidence type="ECO:0000313" key="3">
    <source>
        <dbReference type="Proteomes" id="UP001499987"/>
    </source>
</evidence>
<evidence type="ECO:0000313" key="2">
    <source>
        <dbReference type="EMBL" id="GAA1120557.1"/>
    </source>
</evidence>
<accession>A0ABP4ENI9</accession>
<reference evidence="3" key="1">
    <citation type="journal article" date="2019" name="Int. J. Syst. Evol. Microbiol.">
        <title>The Global Catalogue of Microorganisms (GCM) 10K type strain sequencing project: providing services to taxonomists for standard genome sequencing and annotation.</title>
        <authorList>
            <consortium name="The Broad Institute Genomics Platform"/>
            <consortium name="The Broad Institute Genome Sequencing Center for Infectious Disease"/>
            <person name="Wu L."/>
            <person name="Ma J."/>
        </authorList>
    </citation>
    <scope>NUCLEOTIDE SEQUENCE [LARGE SCALE GENOMIC DNA]</scope>
    <source>
        <strain evidence="3">JCM 13002</strain>
    </source>
</reference>